<feature type="domain" description="Terminase large subunit gp17-like C-terminal" evidence="6">
    <location>
        <begin position="325"/>
        <end position="492"/>
    </location>
</feature>
<dbReference type="Pfam" id="PF17289">
    <property type="entry name" value="Terminase_6C"/>
    <property type="match status" value="1"/>
</dbReference>
<name>A0A6J5KKM1_9CAUD</name>
<organism evidence="7">
    <name type="scientific">uncultured Caudovirales phage</name>
    <dbReference type="NCBI Taxonomy" id="2100421"/>
    <lineage>
        <taxon>Viruses</taxon>
        <taxon>Duplodnaviria</taxon>
        <taxon>Heunggongvirae</taxon>
        <taxon>Uroviricota</taxon>
        <taxon>Caudoviricetes</taxon>
        <taxon>Peduoviridae</taxon>
        <taxon>Maltschvirus</taxon>
        <taxon>Maltschvirus maltsch</taxon>
    </lineage>
</organism>
<keyword evidence="3" id="KW-0067">ATP-binding</keyword>
<evidence type="ECO:0000256" key="4">
    <source>
        <dbReference type="ARBA" id="ARBA00023219"/>
    </source>
</evidence>
<dbReference type="Gene3D" id="3.40.50.300">
    <property type="entry name" value="P-loop containing nucleotide triphosphate hydrolases"/>
    <property type="match status" value="1"/>
</dbReference>
<evidence type="ECO:0000256" key="5">
    <source>
        <dbReference type="SAM" id="MobiDB-lite"/>
    </source>
</evidence>
<dbReference type="Gene3D" id="3.30.420.240">
    <property type="match status" value="1"/>
</dbReference>
<feature type="region of interest" description="Disordered" evidence="5">
    <location>
        <begin position="504"/>
        <end position="525"/>
    </location>
</feature>
<evidence type="ECO:0000259" key="6">
    <source>
        <dbReference type="Pfam" id="PF17289"/>
    </source>
</evidence>
<keyword evidence="2" id="KW-0547">Nucleotide-binding</keyword>
<evidence type="ECO:0000313" key="7">
    <source>
        <dbReference type="EMBL" id="CAB4122798.1"/>
    </source>
</evidence>
<gene>
    <name evidence="7" type="ORF">UFOVP37_61</name>
</gene>
<evidence type="ECO:0000256" key="2">
    <source>
        <dbReference type="ARBA" id="ARBA00022741"/>
    </source>
</evidence>
<evidence type="ECO:0000256" key="1">
    <source>
        <dbReference type="ARBA" id="ARBA00022612"/>
    </source>
</evidence>
<evidence type="ECO:0000256" key="3">
    <source>
        <dbReference type="ARBA" id="ARBA00022840"/>
    </source>
</evidence>
<dbReference type="InterPro" id="IPR035421">
    <property type="entry name" value="Terminase_6C"/>
</dbReference>
<dbReference type="GO" id="GO:0005524">
    <property type="term" value="F:ATP binding"/>
    <property type="evidence" value="ECO:0007669"/>
    <property type="project" value="UniProtKB-KW"/>
</dbReference>
<reference evidence="7" key="1">
    <citation type="submission" date="2020-04" db="EMBL/GenBank/DDBJ databases">
        <authorList>
            <person name="Chiriac C."/>
            <person name="Salcher M."/>
            <person name="Ghai R."/>
            <person name="Kavagutti S V."/>
        </authorList>
    </citation>
    <scope>NUCLEOTIDE SEQUENCE</scope>
</reference>
<keyword evidence="4" id="KW-0231">Viral genome packaging</keyword>
<proteinExistence type="predicted"/>
<dbReference type="EMBL" id="LR796163">
    <property type="protein sequence ID" value="CAB4122798.1"/>
    <property type="molecule type" value="Genomic_DNA"/>
</dbReference>
<sequence length="525" mass="58874">MSSSVSPVVMLDLIAKEQARRRAGASLYEFVKQSWHVMEPGVPFVPSWHIEEICEHLEAVSCGDIQRLLINIPPRHSKSTIVSVAWCAWEWIAQPEQKFLAASYSGTLSIRDNLKARRLIQSPWYQERFGHMFELSGDQNAKQRFENDRTGYRIATSVGGTATGEGGSRLILDDPHGAQDAQSDTMRETALEWFDMVWSTRLNNPKTDAMVTVMQRLHEKDISGHILNDIGGWEHICIPAEWDGKKRSTVLGPYDPRTVKGELICPDRFGEAEITKLKQLLGTYGASGQLQQDPSPTEGGILATSHFQLWQAAIRLPQFEYILQSYDTAFTERTTGDPTACTVWGVFTHRGQRNAMLLDAWDEHLSYPELRARVIRDWTSQYGADASPKAGMPTKGRRPDRLLVEAKASGQSLLQDLRLAKVPAVGYNPGQADKVSRAHQAAPTLELGLLWIPESTKNPGQPVSWAATFLKQIAKFPVAEHDDYVDTFTQAVIFLKNDGWFELPKASDADEPRPYKKERSNPYAA</sequence>
<keyword evidence="1" id="KW-1188">Viral release from host cell</keyword>
<accession>A0A6J5KKM1</accession>
<feature type="compositionally biased region" description="Basic and acidic residues" evidence="5">
    <location>
        <begin position="505"/>
        <end position="525"/>
    </location>
</feature>
<protein>
    <submittedName>
        <fullName evidence="7">Terminase RNaseH-like domain containing protein</fullName>
    </submittedName>
</protein>
<dbReference type="InterPro" id="IPR027417">
    <property type="entry name" value="P-loop_NTPase"/>
</dbReference>